<evidence type="ECO:0000256" key="10">
    <source>
        <dbReference type="ARBA" id="ARBA00023242"/>
    </source>
</evidence>
<dbReference type="InterPro" id="IPR013520">
    <property type="entry name" value="Ribonucl_H"/>
</dbReference>
<evidence type="ECO:0000256" key="1">
    <source>
        <dbReference type="ARBA" id="ARBA00000493"/>
    </source>
</evidence>
<gene>
    <name evidence="14 15" type="primary">TREX1</name>
</gene>
<evidence type="ECO:0000256" key="3">
    <source>
        <dbReference type="ARBA" id="ARBA00004123"/>
    </source>
</evidence>
<evidence type="ECO:0000256" key="4">
    <source>
        <dbReference type="ARBA" id="ARBA00012115"/>
    </source>
</evidence>
<reference evidence="14 15" key="1">
    <citation type="submission" date="2025-04" db="UniProtKB">
        <authorList>
            <consortium name="RefSeq"/>
        </authorList>
    </citation>
    <scope>IDENTIFICATION</scope>
    <source>
        <tissue evidence="14 15">Blood</tissue>
    </source>
</reference>
<dbReference type="GO" id="GO:0006308">
    <property type="term" value="P:DNA catabolic process"/>
    <property type="evidence" value="ECO:0007669"/>
    <property type="project" value="TreeGrafter"/>
</dbReference>
<sequence length="333" mass="38082">MYTASDSPSKPIETFVFMDLEATGLPPSQPKIAEMCLFAVNRHAFENPQYSNSSSRPVPLFPRLVDKLCICINPDKPFTPAASTITGLNNEAFAWNKKQSFNIHIMHMIVAFFSRQYPPICLVAHSGCNYDFPLLKAELSVLGISALDDIYCADTIKAMKALDKENNQLHQFTYRPIPFGSKKNYKLHDLYFKFYKVYPSNSHSAEGDVITLIRVFQQRARDLMLWMDFNARRFNTIRAMCKGNERCTSIFKTPWNPRHASFLQVQPPRQRLVTAYFFPVGDDDPSLRENMAEQGCDQCRALTNTDIPDEIKMMLLFLLGLAILTWIALRNPA</sequence>
<dbReference type="GO" id="GO:0008311">
    <property type="term" value="F:double-stranded DNA 3'-5' DNA exonuclease activity"/>
    <property type="evidence" value="ECO:0007669"/>
    <property type="project" value="UniProtKB-EC"/>
</dbReference>
<evidence type="ECO:0000256" key="11">
    <source>
        <dbReference type="ARBA" id="ARBA00025769"/>
    </source>
</evidence>
<evidence type="ECO:0000256" key="5">
    <source>
        <dbReference type="ARBA" id="ARBA00022722"/>
    </source>
</evidence>
<dbReference type="InterPro" id="IPR012337">
    <property type="entry name" value="RNaseH-like_sf"/>
</dbReference>
<keyword evidence="8 14" id="KW-0269">Exonuclease</keyword>
<dbReference type="PANTHER" id="PTHR13058">
    <property type="entry name" value="THREE PRIME REPAIR EXONUCLEASE 1, 2"/>
    <property type="match status" value="1"/>
</dbReference>
<feature type="domain" description="Exonuclease" evidence="12">
    <location>
        <begin position="14"/>
        <end position="225"/>
    </location>
</feature>
<dbReference type="GO" id="GO:0006281">
    <property type="term" value="P:DNA repair"/>
    <property type="evidence" value="ECO:0007669"/>
    <property type="project" value="UniProtKB-ARBA"/>
</dbReference>
<keyword evidence="13" id="KW-1185">Reference proteome</keyword>
<dbReference type="GeneID" id="129328965"/>
<dbReference type="CTD" id="11277"/>
<keyword evidence="10" id="KW-0539">Nucleus</keyword>
<keyword evidence="6" id="KW-0479">Metal-binding</keyword>
<comment type="subcellular location">
    <subcellularLocation>
        <location evidence="3">Nucleus</location>
    </subcellularLocation>
</comment>
<comment type="similarity">
    <text evidence="11">Belongs to the exonuclease superfamily. TREX family.</text>
</comment>
<dbReference type="PANTHER" id="PTHR13058:SF27">
    <property type="entry name" value="THREE-PRIME REPAIR EXONUCLEASE 1"/>
    <property type="match status" value="1"/>
</dbReference>
<dbReference type="InterPro" id="IPR040393">
    <property type="entry name" value="TREX1/2"/>
</dbReference>
<evidence type="ECO:0000313" key="14">
    <source>
        <dbReference type="RefSeq" id="XP_054834289.1"/>
    </source>
</evidence>
<evidence type="ECO:0000256" key="7">
    <source>
        <dbReference type="ARBA" id="ARBA00022801"/>
    </source>
</evidence>
<comment type="catalytic activity">
    <reaction evidence="1">
        <text>Exonucleolytic cleavage in the 3'- to 5'-direction to yield nucleoside 5'-phosphates.</text>
        <dbReference type="EC" id="3.1.11.2"/>
    </reaction>
</comment>
<dbReference type="Proteomes" id="UP001190640">
    <property type="component" value="Chromosome 4"/>
</dbReference>
<dbReference type="GO" id="GO:0046872">
    <property type="term" value="F:metal ion binding"/>
    <property type="evidence" value="ECO:0007669"/>
    <property type="project" value="UniProtKB-KW"/>
</dbReference>
<dbReference type="EC" id="3.1.11.2" evidence="4"/>
<dbReference type="AlphaFoldDB" id="A0AA97KWW4"/>
<evidence type="ECO:0000259" key="12">
    <source>
        <dbReference type="SMART" id="SM00479"/>
    </source>
</evidence>
<proteinExistence type="inferred from homology"/>
<dbReference type="RefSeq" id="XP_054834290.1">
    <property type="nucleotide sequence ID" value="XM_054978315.1"/>
</dbReference>
<dbReference type="SMART" id="SM00479">
    <property type="entry name" value="EXOIII"/>
    <property type="match status" value="1"/>
</dbReference>
<dbReference type="GO" id="GO:0005737">
    <property type="term" value="C:cytoplasm"/>
    <property type="evidence" value="ECO:0007669"/>
    <property type="project" value="TreeGrafter"/>
</dbReference>
<dbReference type="KEGG" id="emc:129328965"/>
<evidence type="ECO:0000313" key="13">
    <source>
        <dbReference type="Proteomes" id="UP001190640"/>
    </source>
</evidence>
<organism evidence="13 15">
    <name type="scientific">Eublepharis macularius</name>
    <name type="common">Leopard gecko</name>
    <name type="synonym">Cyrtodactylus macularius</name>
    <dbReference type="NCBI Taxonomy" id="481883"/>
    <lineage>
        <taxon>Eukaryota</taxon>
        <taxon>Metazoa</taxon>
        <taxon>Chordata</taxon>
        <taxon>Craniata</taxon>
        <taxon>Vertebrata</taxon>
        <taxon>Euteleostomi</taxon>
        <taxon>Lepidosauria</taxon>
        <taxon>Squamata</taxon>
        <taxon>Bifurcata</taxon>
        <taxon>Gekkota</taxon>
        <taxon>Eublepharidae</taxon>
        <taxon>Eublepharinae</taxon>
        <taxon>Eublepharis</taxon>
    </lineage>
</organism>
<dbReference type="FunFam" id="3.30.420.10:FF:000046">
    <property type="entry name" value="Three prime repair exonuclease 1"/>
    <property type="match status" value="1"/>
</dbReference>
<evidence type="ECO:0000256" key="6">
    <source>
        <dbReference type="ARBA" id="ARBA00022723"/>
    </source>
</evidence>
<dbReference type="GO" id="GO:0005634">
    <property type="term" value="C:nucleus"/>
    <property type="evidence" value="ECO:0007669"/>
    <property type="project" value="UniProtKB-SubCell"/>
</dbReference>
<dbReference type="GO" id="GO:0003677">
    <property type="term" value="F:DNA binding"/>
    <property type="evidence" value="ECO:0007669"/>
    <property type="project" value="UniProtKB-ARBA"/>
</dbReference>
<keyword evidence="7" id="KW-0378">Hydrolase</keyword>
<dbReference type="InterPro" id="IPR036397">
    <property type="entry name" value="RNaseH_sf"/>
</dbReference>
<dbReference type="SUPFAM" id="SSF53098">
    <property type="entry name" value="Ribonuclease H-like"/>
    <property type="match status" value="1"/>
</dbReference>
<evidence type="ECO:0000256" key="8">
    <source>
        <dbReference type="ARBA" id="ARBA00022839"/>
    </source>
</evidence>
<comment type="cofactor">
    <cofactor evidence="2">
        <name>Mg(2+)</name>
        <dbReference type="ChEBI" id="CHEBI:18420"/>
    </cofactor>
</comment>
<evidence type="ECO:0000256" key="9">
    <source>
        <dbReference type="ARBA" id="ARBA00022842"/>
    </source>
</evidence>
<keyword evidence="9" id="KW-0460">Magnesium</keyword>
<evidence type="ECO:0000256" key="2">
    <source>
        <dbReference type="ARBA" id="ARBA00001946"/>
    </source>
</evidence>
<dbReference type="RefSeq" id="XP_054834289.1">
    <property type="nucleotide sequence ID" value="XM_054978314.1"/>
</dbReference>
<accession>A0AA97KWW4</accession>
<name>A0AA97KWW4_EUBMA</name>
<evidence type="ECO:0000313" key="15">
    <source>
        <dbReference type="RefSeq" id="XP_054834290.1"/>
    </source>
</evidence>
<dbReference type="Gene3D" id="3.30.420.10">
    <property type="entry name" value="Ribonuclease H-like superfamily/Ribonuclease H"/>
    <property type="match status" value="1"/>
</dbReference>
<keyword evidence="5" id="KW-0540">Nuclease</keyword>
<protein>
    <recommendedName>
        <fullName evidence="4">exodeoxyribonuclease III</fullName>
        <ecNumber evidence="4">3.1.11.2</ecNumber>
    </recommendedName>
</protein>